<dbReference type="Gene3D" id="3.40.50.720">
    <property type="entry name" value="NAD(P)-binding Rossmann-like Domain"/>
    <property type="match status" value="1"/>
</dbReference>
<dbReference type="CDD" id="cd05233">
    <property type="entry name" value="SDR_c"/>
    <property type="match status" value="1"/>
</dbReference>
<name>A0A0F7ZXW0_9HYPO</name>
<dbReference type="EMBL" id="KQ030575">
    <property type="protein sequence ID" value="KJZ71407.1"/>
    <property type="molecule type" value="Genomic_DNA"/>
</dbReference>
<dbReference type="PANTHER" id="PTHR43008:SF4">
    <property type="entry name" value="CHAIN DEHYDROGENASE, PUTATIVE (AFU_ORTHOLOGUE AFUA_4G08710)-RELATED"/>
    <property type="match status" value="1"/>
</dbReference>
<evidence type="ECO:0000313" key="3">
    <source>
        <dbReference type="EMBL" id="KJZ71407.1"/>
    </source>
</evidence>
<evidence type="ECO:0000256" key="1">
    <source>
        <dbReference type="ARBA" id="ARBA00006484"/>
    </source>
</evidence>
<dbReference type="AlphaFoldDB" id="A0A0F7ZXW0"/>
<reference evidence="3 4" key="1">
    <citation type="journal article" date="2014" name="Genome Biol. Evol.">
        <title>Comparative genomics and transcriptomics analyses reveal divergent lifestyle features of nematode endoparasitic fungus Hirsutella minnesotensis.</title>
        <authorList>
            <person name="Lai Y."/>
            <person name="Liu K."/>
            <person name="Zhang X."/>
            <person name="Zhang X."/>
            <person name="Li K."/>
            <person name="Wang N."/>
            <person name="Shu C."/>
            <person name="Wu Y."/>
            <person name="Wang C."/>
            <person name="Bushley K.E."/>
            <person name="Xiang M."/>
            <person name="Liu X."/>
        </authorList>
    </citation>
    <scope>NUCLEOTIDE SEQUENCE [LARGE SCALE GENOMIC DNA]</scope>
    <source>
        <strain evidence="3 4">3608</strain>
    </source>
</reference>
<dbReference type="InterPro" id="IPR002347">
    <property type="entry name" value="SDR_fam"/>
</dbReference>
<keyword evidence="4" id="KW-1185">Reference proteome</keyword>
<dbReference type="GO" id="GO:0019290">
    <property type="term" value="P:siderophore biosynthetic process"/>
    <property type="evidence" value="ECO:0007669"/>
    <property type="project" value="InterPro"/>
</dbReference>
<dbReference type="Proteomes" id="UP000054481">
    <property type="component" value="Unassembled WGS sequence"/>
</dbReference>
<keyword evidence="2" id="KW-0560">Oxidoreductase</keyword>
<proteinExistence type="inferred from homology"/>
<protein>
    <submittedName>
        <fullName evidence="3">Uncharacterized protein</fullName>
    </submittedName>
</protein>
<dbReference type="InterPro" id="IPR003560">
    <property type="entry name" value="DHB_DH"/>
</dbReference>
<dbReference type="PRINTS" id="PR01397">
    <property type="entry name" value="DHBDHDRGNASE"/>
</dbReference>
<organism evidence="3 4">
    <name type="scientific">Hirsutella minnesotensis 3608</name>
    <dbReference type="NCBI Taxonomy" id="1043627"/>
    <lineage>
        <taxon>Eukaryota</taxon>
        <taxon>Fungi</taxon>
        <taxon>Dikarya</taxon>
        <taxon>Ascomycota</taxon>
        <taxon>Pezizomycotina</taxon>
        <taxon>Sordariomycetes</taxon>
        <taxon>Hypocreomycetidae</taxon>
        <taxon>Hypocreales</taxon>
        <taxon>Ophiocordycipitaceae</taxon>
        <taxon>Hirsutella</taxon>
    </lineage>
</organism>
<dbReference type="OrthoDB" id="1669814at2759"/>
<evidence type="ECO:0000313" key="4">
    <source>
        <dbReference type="Proteomes" id="UP000054481"/>
    </source>
</evidence>
<dbReference type="SUPFAM" id="SSF51735">
    <property type="entry name" value="NAD(P)-binding Rossmann-fold domains"/>
    <property type="match status" value="1"/>
</dbReference>
<dbReference type="Pfam" id="PF00106">
    <property type="entry name" value="adh_short"/>
    <property type="match status" value="1"/>
</dbReference>
<evidence type="ECO:0000256" key="2">
    <source>
        <dbReference type="ARBA" id="ARBA00023002"/>
    </source>
</evidence>
<dbReference type="GO" id="GO:0050664">
    <property type="term" value="F:oxidoreductase activity, acting on NAD(P)H, oxygen as acceptor"/>
    <property type="evidence" value="ECO:0007669"/>
    <property type="project" value="TreeGrafter"/>
</dbReference>
<dbReference type="PANTHER" id="PTHR43008">
    <property type="entry name" value="BENZIL REDUCTASE"/>
    <property type="match status" value="1"/>
</dbReference>
<gene>
    <name evidence="3" type="ORF">HIM_09195</name>
</gene>
<sequence length="149" mass="16258">MPPNDEVCNKRFADFDLHGKTFVVTGGARGLGLSLAEALVEAGGKVYCLDRAEEPDREWEDTRRRVVSEWGASLVYRQQDVRDTKHLQSTIEAIAEEHQQLNGAIVAAGVLQIMHAMEYTTKDAAAMLATNFMGAFETASAAGSDDVQV</sequence>
<comment type="similarity">
    <text evidence="1">Belongs to the short-chain dehydrogenases/reductases (SDR) family.</text>
</comment>
<dbReference type="GO" id="GO:0008667">
    <property type="term" value="F:2,3-dihydro-2,3-dihydroxybenzoate dehydrogenase activity"/>
    <property type="evidence" value="ECO:0007669"/>
    <property type="project" value="InterPro"/>
</dbReference>
<dbReference type="GO" id="GO:0016616">
    <property type="term" value="F:oxidoreductase activity, acting on the CH-OH group of donors, NAD or NADP as acceptor"/>
    <property type="evidence" value="ECO:0007669"/>
    <property type="project" value="UniProtKB-ARBA"/>
</dbReference>
<dbReference type="InterPro" id="IPR036291">
    <property type="entry name" value="NAD(P)-bd_dom_sf"/>
</dbReference>
<accession>A0A0F7ZXW0</accession>